<evidence type="ECO:0000313" key="2">
    <source>
        <dbReference type="Proteomes" id="UP000003856"/>
    </source>
</evidence>
<name>C5T1X6_ACIDE</name>
<protein>
    <submittedName>
        <fullName evidence="1">Uncharacterized protein</fullName>
    </submittedName>
</protein>
<dbReference type="Proteomes" id="UP000003856">
    <property type="component" value="Unassembled WGS sequence"/>
</dbReference>
<proteinExistence type="predicted"/>
<evidence type="ECO:0000313" key="1">
    <source>
        <dbReference type="EMBL" id="EER61571.1"/>
    </source>
</evidence>
<dbReference type="OrthoDB" id="7067186at2"/>
<keyword evidence="2" id="KW-1185">Reference proteome</keyword>
<accession>C5T1X6</accession>
<dbReference type="EMBL" id="ACQT01000014">
    <property type="protein sequence ID" value="EER61571.1"/>
    <property type="molecule type" value="Genomic_DNA"/>
</dbReference>
<gene>
    <name evidence="1" type="ORF">AcdelDRAFT_0906</name>
</gene>
<dbReference type="RefSeq" id="WP_005793830.1">
    <property type="nucleotide sequence ID" value="NZ_ACQT01000014.1"/>
</dbReference>
<dbReference type="AlphaFoldDB" id="C5T1X6"/>
<reference evidence="1 2" key="1">
    <citation type="submission" date="2009-05" db="EMBL/GenBank/DDBJ databases">
        <title>The draft genome of Acidovorax delafieldii 2AN.</title>
        <authorList>
            <consortium name="US DOE Joint Genome Institute (JGI-PGF)"/>
            <person name="Lucas S."/>
            <person name="Copeland A."/>
            <person name="Lapidus A."/>
            <person name="Glavina del Rio T."/>
            <person name="Tice H."/>
            <person name="Bruce D."/>
            <person name="Goodwin L."/>
            <person name="Pitluck S."/>
            <person name="Larimer F."/>
            <person name="Land M.L."/>
            <person name="Hauser L."/>
            <person name="Shelobolina E.S."/>
            <person name="Picardal F."/>
            <person name="Roden E."/>
            <person name="Emerson D."/>
        </authorList>
    </citation>
    <scope>NUCLEOTIDE SEQUENCE [LARGE SCALE GENOMIC DNA]</scope>
    <source>
        <strain evidence="1 2">2AN</strain>
    </source>
</reference>
<comment type="caution">
    <text evidence="1">The sequence shown here is derived from an EMBL/GenBank/DDBJ whole genome shotgun (WGS) entry which is preliminary data.</text>
</comment>
<dbReference type="PATRIC" id="fig|573060.9.peg.4334"/>
<organism evidence="1 2">
    <name type="scientific">Acidovorax delafieldii 2AN</name>
    <dbReference type="NCBI Taxonomy" id="573060"/>
    <lineage>
        <taxon>Bacteria</taxon>
        <taxon>Pseudomonadati</taxon>
        <taxon>Pseudomonadota</taxon>
        <taxon>Betaproteobacteria</taxon>
        <taxon>Burkholderiales</taxon>
        <taxon>Comamonadaceae</taxon>
        <taxon>Acidovorax</taxon>
    </lineage>
</organism>
<sequence>MSVIPFKRPELEQQHGAGQAFCIGCRHEWAAAAPTGTTQMECPACHAHLGRWKFEFYPAEGQMVRECGCGNQLFYLTPDGHLCANCGIYQRY</sequence>